<name>A0ABY1BKN1_9PSED</name>
<proteinExistence type="predicted"/>
<accession>A0ABY1BKN1</accession>
<comment type="caution">
    <text evidence="1">The sequence shown here is derived from an EMBL/GenBank/DDBJ whole genome shotgun (WGS) entry which is preliminary data.</text>
</comment>
<protein>
    <submittedName>
        <fullName evidence="1">Uncharacterized protein</fullName>
    </submittedName>
</protein>
<evidence type="ECO:0000313" key="2">
    <source>
        <dbReference type="Proteomes" id="UP000198512"/>
    </source>
</evidence>
<dbReference type="RefSeq" id="WP_139133825.1">
    <property type="nucleotide sequence ID" value="NZ_FOFP01000014.1"/>
</dbReference>
<organism evidence="1 2">
    <name type="scientific">Pseudomonas cuatrocienegasensis</name>
    <dbReference type="NCBI Taxonomy" id="543360"/>
    <lineage>
        <taxon>Bacteria</taxon>
        <taxon>Pseudomonadati</taxon>
        <taxon>Pseudomonadota</taxon>
        <taxon>Gammaproteobacteria</taxon>
        <taxon>Pseudomonadales</taxon>
        <taxon>Pseudomonadaceae</taxon>
        <taxon>Pseudomonas</taxon>
    </lineage>
</organism>
<gene>
    <name evidence="1" type="ORF">SAMN05216600_11461</name>
</gene>
<evidence type="ECO:0000313" key="1">
    <source>
        <dbReference type="EMBL" id="SER05921.1"/>
    </source>
</evidence>
<keyword evidence="2" id="KW-1185">Reference proteome</keyword>
<sequence>MVKWVNQHGHINTDQLAFTIEDEAYGPLHTVHHKPMGATWAHCVLGPDIAAPGGILPNNKATATGEGWNTPWTGMGYPTHTFNQDQLSWVRAHLINAEWGGPGNHWSNLTILSSQANSWHRGIENHIRNFLSACRAFDLSNPMPNHWIGVEYHVIRSVDNFAVPPELQNDLYAYCPSHIVVKWRAVSLPKIQGSIQAVIHHAVTNRAALPVLPPGFGQFPAYNIPQGLAPHQVVGNYVAGAPALFGPNANNFDQDVEIHNV</sequence>
<dbReference type="Proteomes" id="UP000198512">
    <property type="component" value="Unassembled WGS sequence"/>
</dbReference>
<reference evidence="1 2" key="1">
    <citation type="submission" date="2016-10" db="EMBL/GenBank/DDBJ databases">
        <authorList>
            <person name="Varghese N."/>
            <person name="Submissions S."/>
        </authorList>
    </citation>
    <scope>NUCLEOTIDE SEQUENCE [LARGE SCALE GENOMIC DNA]</scope>
    <source>
        <strain evidence="1 2">CIP 109853</strain>
    </source>
</reference>
<dbReference type="EMBL" id="FOFP01000014">
    <property type="protein sequence ID" value="SER05921.1"/>
    <property type="molecule type" value="Genomic_DNA"/>
</dbReference>